<keyword evidence="5" id="KW-0539">Nucleus</keyword>
<evidence type="ECO:0000256" key="5">
    <source>
        <dbReference type="ARBA" id="ARBA00023242"/>
    </source>
</evidence>
<dbReference type="GO" id="GO:0006357">
    <property type="term" value="P:regulation of transcription by RNA polymerase II"/>
    <property type="evidence" value="ECO:0007669"/>
    <property type="project" value="InterPro"/>
</dbReference>
<protein>
    <recommendedName>
        <fullName evidence="9">Mediator of RNA polymerase II transcription subunit 22</fullName>
    </recommendedName>
</protein>
<evidence type="ECO:0000256" key="2">
    <source>
        <dbReference type="ARBA" id="ARBA00005942"/>
    </source>
</evidence>
<dbReference type="Proteomes" id="UP000799778">
    <property type="component" value="Unassembled WGS sequence"/>
</dbReference>
<feature type="compositionally biased region" description="Basic and acidic residues" evidence="6">
    <location>
        <begin position="120"/>
        <end position="131"/>
    </location>
</feature>
<evidence type="ECO:0008006" key="9">
    <source>
        <dbReference type="Google" id="ProtNLM"/>
    </source>
</evidence>
<dbReference type="Pfam" id="PF06179">
    <property type="entry name" value="Med22"/>
    <property type="match status" value="1"/>
</dbReference>
<feature type="region of interest" description="Disordered" evidence="6">
    <location>
        <begin position="111"/>
        <end position="131"/>
    </location>
</feature>
<comment type="similarity">
    <text evidence="2">Belongs to the Mediator complex subunit 22 family.</text>
</comment>
<dbReference type="InterPro" id="IPR009332">
    <property type="entry name" value="Med22"/>
</dbReference>
<evidence type="ECO:0000256" key="6">
    <source>
        <dbReference type="SAM" id="MobiDB-lite"/>
    </source>
</evidence>
<evidence type="ECO:0000256" key="3">
    <source>
        <dbReference type="ARBA" id="ARBA00023015"/>
    </source>
</evidence>
<evidence type="ECO:0000256" key="4">
    <source>
        <dbReference type="ARBA" id="ARBA00023163"/>
    </source>
</evidence>
<reference evidence="7" key="1">
    <citation type="journal article" date="2020" name="Stud. Mycol.">
        <title>101 Dothideomycetes genomes: a test case for predicting lifestyles and emergence of pathogens.</title>
        <authorList>
            <person name="Haridas S."/>
            <person name="Albert R."/>
            <person name="Binder M."/>
            <person name="Bloem J."/>
            <person name="Labutti K."/>
            <person name="Salamov A."/>
            <person name="Andreopoulos B."/>
            <person name="Baker S."/>
            <person name="Barry K."/>
            <person name="Bills G."/>
            <person name="Bluhm B."/>
            <person name="Cannon C."/>
            <person name="Castanera R."/>
            <person name="Culley D."/>
            <person name="Daum C."/>
            <person name="Ezra D."/>
            <person name="Gonzalez J."/>
            <person name="Henrissat B."/>
            <person name="Kuo A."/>
            <person name="Liang C."/>
            <person name="Lipzen A."/>
            <person name="Lutzoni F."/>
            <person name="Magnuson J."/>
            <person name="Mondo S."/>
            <person name="Nolan M."/>
            <person name="Ohm R."/>
            <person name="Pangilinan J."/>
            <person name="Park H.-J."/>
            <person name="Ramirez L."/>
            <person name="Alfaro M."/>
            <person name="Sun H."/>
            <person name="Tritt A."/>
            <person name="Yoshinaga Y."/>
            <person name="Zwiers L.-H."/>
            <person name="Turgeon B."/>
            <person name="Goodwin S."/>
            <person name="Spatafora J."/>
            <person name="Crous P."/>
            <person name="Grigoriev I."/>
        </authorList>
    </citation>
    <scope>NUCLEOTIDE SEQUENCE</scope>
    <source>
        <strain evidence="7">CBS 175.79</strain>
    </source>
</reference>
<evidence type="ECO:0000256" key="1">
    <source>
        <dbReference type="ARBA" id="ARBA00004123"/>
    </source>
</evidence>
<dbReference type="OrthoDB" id="203279at2759"/>
<gene>
    <name evidence="7" type="ORF">BU24DRAFT_461540</name>
</gene>
<organism evidence="7 8">
    <name type="scientific">Aaosphaeria arxii CBS 175.79</name>
    <dbReference type="NCBI Taxonomy" id="1450172"/>
    <lineage>
        <taxon>Eukaryota</taxon>
        <taxon>Fungi</taxon>
        <taxon>Dikarya</taxon>
        <taxon>Ascomycota</taxon>
        <taxon>Pezizomycotina</taxon>
        <taxon>Dothideomycetes</taxon>
        <taxon>Pleosporomycetidae</taxon>
        <taxon>Pleosporales</taxon>
        <taxon>Pleosporales incertae sedis</taxon>
        <taxon>Aaosphaeria</taxon>
    </lineage>
</organism>
<dbReference type="EMBL" id="ML978069">
    <property type="protein sequence ID" value="KAF2015288.1"/>
    <property type="molecule type" value="Genomic_DNA"/>
</dbReference>
<comment type="subcellular location">
    <subcellularLocation>
        <location evidence="1">Nucleus</location>
    </subcellularLocation>
</comment>
<dbReference type="GO" id="GO:0016592">
    <property type="term" value="C:mediator complex"/>
    <property type="evidence" value="ECO:0007669"/>
    <property type="project" value="InterPro"/>
</dbReference>
<keyword evidence="3" id="KW-0805">Transcription regulation</keyword>
<keyword evidence="4" id="KW-0804">Transcription</keyword>
<evidence type="ECO:0000313" key="7">
    <source>
        <dbReference type="EMBL" id="KAF2015288.1"/>
    </source>
</evidence>
<dbReference type="GeneID" id="54289293"/>
<accession>A0A6A5XPW4</accession>
<sequence>MEASGTNADALNQRIDKLCDELMKGFLRILACASEDSDTTFSSTAQNELSMVDHVHAFKRSVEELSSLIRDLQQLWLFGSLDTLTDPGDEAAKRARTLKIAADIEELAKNLPSTVGGDVPPEKAESQDGER</sequence>
<keyword evidence="8" id="KW-1185">Reference proteome</keyword>
<name>A0A6A5XPW4_9PLEO</name>
<proteinExistence type="inferred from homology"/>
<dbReference type="RefSeq" id="XP_033383627.1">
    <property type="nucleotide sequence ID" value="XM_033531896.1"/>
</dbReference>
<dbReference type="AlphaFoldDB" id="A0A6A5XPW4"/>
<evidence type="ECO:0000313" key="8">
    <source>
        <dbReference type="Proteomes" id="UP000799778"/>
    </source>
</evidence>
<dbReference type="GO" id="GO:0003712">
    <property type="term" value="F:transcription coregulator activity"/>
    <property type="evidence" value="ECO:0007669"/>
    <property type="project" value="InterPro"/>
</dbReference>